<dbReference type="GO" id="GO:0036228">
    <property type="term" value="P:protein localization to nuclear inner membrane"/>
    <property type="evidence" value="ECO:0007669"/>
    <property type="project" value="TreeGrafter"/>
</dbReference>
<keyword evidence="2" id="KW-0813">Transport</keyword>
<evidence type="ECO:0000256" key="2">
    <source>
        <dbReference type="ARBA" id="ARBA00022448"/>
    </source>
</evidence>
<gene>
    <name evidence="5" type="ORF">HANVADRAFT_98</name>
</gene>
<feature type="domain" description="Nucleoporin Nup133/Nup155-like C-terminal" evidence="4">
    <location>
        <begin position="62"/>
        <end position="278"/>
    </location>
</feature>
<comment type="caution">
    <text evidence="5">The sequence shown here is derived from an EMBL/GenBank/DDBJ whole genome shotgun (WGS) entry which is preliminary data.</text>
</comment>
<dbReference type="Gene3D" id="1.20.58.1780">
    <property type="match status" value="1"/>
</dbReference>
<dbReference type="GO" id="GO:0000972">
    <property type="term" value="P:transcription-dependent tethering of RNA polymerase II gene DNA at nuclear periphery"/>
    <property type="evidence" value="ECO:0007669"/>
    <property type="project" value="TreeGrafter"/>
</dbReference>
<evidence type="ECO:0000256" key="1">
    <source>
        <dbReference type="ARBA" id="ARBA00004123"/>
    </source>
</evidence>
<dbReference type="PANTHER" id="PTHR10350:SF6">
    <property type="entry name" value="NUCLEAR PORE COMPLEX PROTEIN NUP155"/>
    <property type="match status" value="1"/>
</dbReference>
<evidence type="ECO:0000256" key="3">
    <source>
        <dbReference type="ARBA" id="ARBA00023242"/>
    </source>
</evidence>
<dbReference type="EMBL" id="LXPE01000001">
    <property type="protein sequence ID" value="OBA29043.1"/>
    <property type="molecule type" value="Genomic_DNA"/>
</dbReference>
<proteinExistence type="predicted"/>
<keyword evidence="3" id="KW-0539">Nucleus</keyword>
<dbReference type="GO" id="GO:0006405">
    <property type="term" value="P:RNA export from nucleus"/>
    <property type="evidence" value="ECO:0007669"/>
    <property type="project" value="TreeGrafter"/>
</dbReference>
<protein>
    <submittedName>
        <fullName evidence="5">Nucleoporin-domain-containing protein</fullName>
    </submittedName>
</protein>
<dbReference type="GO" id="GO:0044611">
    <property type="term" value="C:nuclear pore inner ring"/>
    <property type="evidence" value="ECO:0007669"/>
    <property type="project" value="TreeGrafter"/>
</dbReference>
<dbReference type="GO" id="GO:0006606">
    <property type="term" value="P:protein import into nucleus"/>
    <property type="evidence" value="ECO:0007669"/>
    <property type="project" value="TreeGrafter"/>
</dbReference>
<dbReference type="Proteomes" id="UP000092321">
    <property type="component" value="Unassembled WGS sequence"/>
</dbReference>
<dbReference type="PANTHER" id="PTHR10350">
    <property type="entry name" value="NUCLEAR PORE COMPLEX PROTEIN NUP155"/>
    <property type="match status" value="1"/>
</dbReference>
<dbReference type="InterPro" id="IPR004870">
    <property type="entry name" value="Nucleoporin_Nup155"/>
</dbReference>
<comment type="subcellular location">
    <subcellularLocation>
        <location evidence="1">Nucleus</location>
    </subcellularLocation>
</comment>
<dbReference type="GO" id="GO:0017056">
    <property type="term" value="F:structural constituent of nuclear pore"/>
    <property type="evidence" value="ECO:0007669"/>
    <property type="project" value="InterPro"/>
</dbReference>
<name>A0A1B7TJZ8_9ASCO</name>
<dbReference type="Pfam" id="PF03177">
    <property type="entry name" value="Nucleoporin_C"/>
    <property type="match status" value="1"/>
</dbReference>
<evidence type="ECO:0000313" key="5">
    <source>
        <dbReference type="EMBL" id="OBA29043.1"/>
    </source>
</evidence>
<reference evidence="6" key="1">
    <citation type="journal article" date="2016" name="Proc. Natl. Acad. Sci. U.S.A.">
        <title>Comparative genomics of biotechnologically important yeasts.</title>
        <authorList>
            <person name="Riley R."/>
            <person name="Haridas S."/>
            <person name="Wolfe K.H."/>
            <person name="Lopes M.R."/>
            <person name="Hittinger C.T."/>
            <person name="Goeker M."/>
            <person name="Salamov A.A."/>
            <person name="Wisecaver J.H."/>
            <person name="Long T.M."/>
            <person name="Calvey C.H."/>
            <person name="Aerts A.L."/>
            <person name="Barry K.W."/>
            <person name="Choi C."/>
            <person name="Clum A."/>
            <person name="Coughlan A.Y."/>
            <person name="Deshpande S."/>
            <person name="Douglass A.P."/>
            <person name="Hanson S.J."/>
            <person name="Klenk H.-P."/>
            <person name="LaButti K.M."/>
            <person name="Lapidus A."/>
            <person name="Lindquist E.A."/>
            <person name="Lipzen A.M."/>
            <person name="Meier-Kolthoff J.P."/>
            <person name="Ohm R.A."/>
            <person name="Otillar R.P."/>
            <person name="Pangilinan J.L."/>
            <person name="Peng Y."/>
            <person name="Rokas A."/>
            <person name="Rosa C.A."/>
            <person name="Scheuner C."/>
            <person name="Sibirny A.A."/>
            <person name="Slot J.C."/>
            <person name="Stielow J.B."/>
            <person name="Sun H."/>
            <person name="Kurtzman C.P."/>
            <person name="Blackwell M."/>
            <person name="Grigoriev I.V."/>
            <person name="Jeffries T.W."/>
        </authorList>
    </citation>
    <scope>NUCLEOTIDE SEQUENCE [LARGE SCALE GENOMIC DNA]</scope>
    <source>
        <strain evidence="6">NRRL Y-1626</strain>
    </source>
</reference>
<keyword evidence="6" id="KW-1185">Reference proteome</keyword>
<sequence>MKYGLIEFFSTSLFNTIKVNNSTFLQNESLKLFLNTLNDYDSFENHNGSNSLNGGNIIINLSPKYYGIALLVSRLLRDVWNKPVFIKNPDFKMNNEQFIISQNSKDETFQDKKIINGISISKSQLDSSSGSKKNKTSTKIMPENKIEIFVISSLLELIKSIKESLSFLNILYEESEVKGYDGQYLEFDSIFKEVNLPSQYQLLNLTFKDLFESGNYGNLAKNQGFNKLIKEICSSIINKNLVKGYKIDNITNLLQQKCGTFCSNHDILGYKIAENLTQM</sequence>
<dbReference type="InterPro" id="IPR007187">
    <property type="entry name" value="Nucleoporin_Nup133/Nup155_C"/>
</dbReference>
<evidence type="ECO:0000259" key="4">
    <source>
        <dbReference type="Pfam" id="PF03177"/>
    </source>
</evidence>
<dbReference type="OrthoDB" id="338970at2759"/>
<accession>A0A1B7TJZ8</accession>
<organism evidence="5 6">
    <name type="scientific">Hanseniaspora valbyensis NRRL Y-1626</name>
    <dbReference type="NCBI Taxonomy" id="766949"/>
    <lineage>
        <taxon>Eukaryota</taxon>
        <taxon>Fungi</taxon>
        <taxon>Dikarya</taxon>
        <taxon>Ascomycota</taxon>
        <taxon>Saccharomycotina</taxon>
        <taxon>Saccharomycetes</taxon>
        <taxon>Saccharomycodales</taxon>
        <taxon>Saccharomycodaceae</taxon>
        <taxon>Hanseniaspora</taxon>
    </lineage>
</organism>
<dbReference type="AlphaFoldDB" id="A0A1B7TJZ8"/>
<evidence type="ECO:0000313" key="6">
    <source>
        <dbReference type="Proteomes" id="UP000092321"/>
    </source>
</evidence>